<accession>A0A6C7EDF2</accession>
<dbReference type="InterPro" id="IPR013325">
    <property type="entry name" value="RNA_pol_sigma_r2"/>
</dbReference>
<dbReference type="NCBIfam" id="TIGR02937">
    <property type="entry name" value="sigma70-ECF"/>
    <property type="match status" value="1"/>
</dbReference>
<evidence type="ECO:0000256" key="4">
    <source>
        <dbReference type="ARBA" id="ARBA00023163"/>
    </source>
</evidence>
<dbReference type="Pfam" id="PF04542">
    <property type="entry name" value="Sigma70_r2"/>
    <property type="match status" value="1"/>
</dbReference>
<dbReference type="EMBL" id="AP012057">
    <property type="protein sequence ID" value="BAN04343.1"/>
    <property type="molecule type" value="Genomic_DNA"/>
</dbReference>
<evidence type="ECO:0000256" key="2">
    <source>
        <dbReference type="ARBA" id="ARBA00023015"/>
    </source>
</evidence>
<keyword evidence="4" id="KW-0804">Transcription</keyword>
<dbReference type="SUPFAM" id="SSF88659">
    <property type="entry name" value="Sigma3 and sigma4 domains of RNA polymerase sigma factors"/>
    <property type="match status" value="1"/>
</dbReference>
<keyword evidence="9" id="KW-1185">Reference proteome</keyword>
<dbReference type="InterPro" id="IPR013324">
    <property type="entry name" value="RNA_pol_sigma_r3/r4-like"/>
</dbReference>
<feature type="domain" description="RNA polymerase sigma factor 70 region 4 type 2" evidence="7">
    <location>
        <begin position="147"/>
        <end position="198"/>
    </location>
</feature>
<dbReference type="KEGG" id="aym:YM304_40290"/>
<dbReference type="OrthoDB" id="5243766at2"/>
<name>A0A6C7EDF2_ILUCY</name>
<dbReference type="InterPro" id="IPR039425">
    <property type="entry name" value="RNA_pol_sigma-70-like"/>
</dbReference>
<dbReference type="InterPro" id="IPR014284">
    <property type="entry name" value="RNA_pol_sigma-70_dom"/>
</dbReference>
<feature type="domain" description="RNA polymerase sigma-70 region 2" evidence="6">
    <location>
        <begin position="52"/>
        <end position="118"/>
    </location>
</feature>
<evidence type="ECO:0000256" key="3">
    <source>
        <dbReference type="ARBA" id="ARBA00023082"/>
    </source>
</evidence>
<dbReference type="PANTHER" id="PTHR43133">
    <property type="entry name" value="RNA POLYMERASE ECF-TYPE SIGMA FACTO"/>
    <property type="match status" value="1"/>
</dbReference>
<keyword evidence="3" id="KW-0731">Sigma factor</keyword>
<gene>
    <name evidence="8" type="ORF">YM304_40290</name>
</gene>
<proteinExistence type="inferred from homology"/>
<dbReference type="PANTHER" id="PTHR43133:SF62">
    <property type="entry name" value="RNA POLYMERASE SIGMA FACTOR SIGZ"/>
    <property type="match status" value="1"/>
</dbReference>
<evidence type="ECO:0000313" key="9">
    <source>
        <dbReference type="Proteomes" id="UP000011863"/>
    </source>
</evidence>
<sequence length="207" mass="23104">MNAAALIDSPRSEIRLDPCRYDQPVPRVRQRAQAETPASAFAAGETALRDAYDAHGSLVYSICRRSLGAEAAKEVTQDVFVSAWRARDQFDPTRGSLPAWLVGITKRRVIDHLRGERRHADRRADELPEWSSDGAEPPVDRLADRLLVADALGALPERAREVIELAYIHDLTHNEIAERTGLPLGTIKSDIRRGLSKIRERLEPSNV</sequence>
<evidence type="ECO:0000256" key="1">
    <source>
        <dbReference type="ARBA" id="ARBA00010641"/>
    </source>
</evidence>
<evidence type="ECO:0000259" key="7">
    <source>
        <dbReference type="Pfam" id="PF08281"/>
    </source>
</evidence>
<evidence type="ECO:0000259" key="6">
    <source>
        <dbReference type="Pfam" id="PF04542"/>
    </source>
</evidence>
<dbReference type="Pfam" id="PF08281">
    <property type="entry name" value="Sigma70_r4_2"/>
    <property type="match status" value="1"/>
</dbReference>
<organism evidence="8 9">
    <name type="scientific">Ilumatobacter coccineus (strain NBRC 103263 / KCTC 29153 / YM16-304)</name>
    <dbReference type="NCBI Taxonomy" id="1313172"/>
    <lineage>
        <taxon>Bacteria</taxon>
        <taxon>Bacillati</taxon>
        <taxon>Actinomycetota</taxon>
        <taxon>Acidimicrobiia</taxon>
        <taxon>Acidimicrobiales</taxon>
        <taxon>Ilumatobacteraceae</taxon>
        <taxon>Ilumatobacter</taxon>
    </lineage>
</organism>
<keyword evidence="2" id="KW-0805">Transcription regulation</keyword>
<reference evidence="8 9" key="1">
    <citation type="journal article" date="2013" name="Int. J. Syst. Evol. Microbiol.">
        <title>Ilumatobacter nonamiense sp. nov. and Ilumatobacter coccineum sp. nov., isolated from seashore sand.</title>
        <authorList>
            <person name="Matsumoto A."/>
            <person name="Kasai H."/>
            <person name="Matsuo Y."/>
            <person name="Shizuri Y."/>
            <person name="Ichikawa N."/>
            <person name="Fujita N."/>
            <person name="Omura S."/>
            <person name="Takahashi Y."/>
        </authorList>
    </citation>
    <scope>NUCLEOTIDE SEQUENCE [LARGE SCALE GENOMIC DNA]</scope>
    <source>
        <strain evidence="9">NBRC 103263 / KCTC 29153 / YM16-304</strain>
    </source>
</reference>
<dbReference type="GO" id="GO:0006352">
    <property type="term" value="P:DNA-templated transcription initiation"/>
    <property type="evidence" value="ECO:0007669"/>
    <property type="project" value="InterPro"/>
</dbReference>
<dbReference type="Gene3D" id="1.10.10.10">
    <property type="entry name" value="Winged helix-like DNA-binding domain superfamily/Winged helix DNA-binding domain"/>
    <property type="match status" value="1"/>
</dbReference>
<dbReference type="CDD" id="cd06171">
    <property type="entry name" value="Sigma70_r4"/>
    <property type="match status" value="1"/>
</dbReference>
<dbReference type="GO" id="GO:0003677">
    <property type="term" value="F:DNA binding"/>
    <property type="evidence" value="ECO:0007669"/>
    <property type="project" value="InterPro"/>
</dbReference>
<protein>
    <submittedName>
        <fullName evidence="8">Putative RNA polymerase ECF subfamily sigma factor</fullName>
    </submittedName>
</protein>
<dbReference type="InterPro" id="IPR036388">
    <property type="entry name" value="WH-like_DNA-bd_sf"/>
</dbReference>
<evidence type="ECO:0000313" key="8">
    <source>
        <dbReference type="EMBL" id="BAN04343.1"/>
    </source>
</evidence>
<dbReference type="InterPro" id="IPR007627">
    <property type="entry name" value="RNA_pol_sigma70_r2"/>
</dbReference>
<dbReference type="AlphaFoldDB" id="A0A6C7EDF2"/>
<comment type="similarity">
    <text evidence="1">Belongs to the sigma-70 factor family. ECF subfamily.</text>
</comment>
<dbReference type="GO" id="GO:0016987">
    <property type="term" value="F:sigma factor activity"/>
    <property type="evidence" value="ECO:0007669"/>
    <property type="project" value="UniProtKB-KW"/>
</dbReference>
<evidence type="ECO:0000256" key="5">
    <source>
        <dbReference type="SAM" id="MobiDB-lite"/>
    </source>
</evidence>
<dbReference type="InterPro" id="IPR013249">
    <property type="entry name" value="RNA_pol_sigma70_r4_t2"/>
</dbReference>
<dbReference type="Proteomes" id="UP000011863">
    <property type="component" value="Chromosome"/>
</dbReference>
<dbReference type="SUPFAM" id="SSF88946">
    <property type="entry name" value="Sigma2 domain of RNA polymerase sigma factors"/>
    <property type="match status" value="1"/>
</dbReference>
<dbReference type="Gene3D" id="1.10.1740.10">
    <property type="match status" value="1"/>
</dbReference>
<feature type="region of interest" description="Disordered" evidence="5">
    <location>
        <begin position="117"/>
        <end position="136"/>
    </location>
</feature>
<feature type="compositionally biased region" description="Basic and acidic residues" evidence="5">
    <location>
        <begin position="117"/>
        <end position="126"/>
    </location>
</feature>